<keyword evidence="1" id="KW-0456">Lyase</keyword>
<sequence>MLDRKKRYLQIALNSTLEEGYDIIDSLPPSDRILIEAGTPLIKRYGLEAIRSLRARWAWKNTADGFMSYVVADLKTMDRGETEVVLAKEAGASAAIALGMAPVETIDVFIESCRKNNLDSMVDMMNVDWPIKILRKLKRMPDVVVLHRGVDEEHFNRNKPIPYIQINKVRASYHTMIAIAGGDTIREVQRAIFNDADIVIVWREFYKATGETAKLAGEFLKEIK</sequence>
<evidence type="ECO:0000313" key="4">
    <source>
        <dbReference type="Proteomes" id="UP000034320"/>
    </source>
</evidence>
<dbReference type="SMART" id="SM00934">
    <property type="entry name" value="OMPdecase"/>
    <property type="match status" value="1"/>
</dbReference>
<dbReference type="PANTHER" id="PTHR35039">
    <property type="entry name" value="3-KETO-L-GULONATE-6-PHOSPHATE DECARBOXYLASE SGBH-RELATED"/>
    <property type="match status" value="1"/>
</dbReference>
<reference evidence="3 4" key="1">
    <citation type="journal article" date="2015" name="Nature">
        <title>rRNA introns, odd ribosomes, and small enigmatic genomes across a large radiation of phyla.</title>
        <authorList>
            <person name="Brown C.T."/>
            <person name="Hug L.A."/>
            <person name="Thomas B.C."/>
            <person name="Sharon I."/>
            <person name="Castelle C.J."/>
            <person name="Singh A."/>
            <person name="Wilkins M.J."/>
            <person name="Williams K.H."/>
            <person name="Banfield J.F."/>
        </authorList>
    </citation>
    <scope>NUCLEOTIDE SEQUENCE [LARGE SCALE GENOMIC DNA]</scope>
</reference>
<dbReference type="PANTHER" id="PTHR35039:SF3">
    <property type="entry name" value="3-KETO-L-GULONATE-6-PHOSPHATE DECARBOXYLASE SGBH-RELATED"/>
    <property type="match status" value="1"/>
</dbReference>
<dbReference type="GO" id="GO:0019854">
    <property type="term" value="P:L-ascorbic acid catabolic process"/>
    <property type="evidence" value="ECO:0007669"/>
    <property type="project" value="TreeGrafter"/>
</dbReference>
<dbReference type="InterPro" id="IPR013785">
    <property type="entry name" value="Aldolase_TIM"/>
</dbReference>
<dbReference type="InterPro" id="IPR011060">
    <property type="entry name" value="RibuloseP-bd_barrel"/>
</dbReference>
<dbReference type="GO" id="GO:0033982">
    <property type="term" value="F:3-dehydro-L-gulonate-6-phosphate decarboxylase activity"/>
    <property type="evidence" value="ECO:0007669"/>
    <property type="project" value="TreeGrafter"/>
</dbReference>
<evidence type="ECO:0000259" key="2">
    <source>
        <dbReference type="SMART" id="SM00934"/>
    </source>
</evidence>
<dbReference type="EMBL" id="LCDD01000012">
    <property type="protein sequence ID" value="KKS46905.1"/>
    <property type="molecule type" value="Genomic_DNA"/>
</dbReference>
<accession>A0A0G0ZDV1</accession>
<proteinExistence type="predicted"/>
<dbReference type="SUPFAM" id="SSF51366">
    <property type="entry name" value="Ribulose-phoshate binding barrel"/>
    <property type="match status" value="1"/>
</dbReference>
<protein>
    <recommendedName>
        <fullName evidence="2">Orotidine 5'-phosphate decarboxylase domain-containing protein</fullName>
    </recommendedName>
</protein>
<organism evidence="3 4">
    <name type="scientific">Candidatus Gottesmanbacteria bacterium GW2011_GWA2_42_18</name>
    <dbReference type="NCBI Taxonomy" id="1618442"/>
    <lineage>
        <taxon>Bacteria</taxon>
        <taxon>Candidatus Gottesmaniibacteriota</taxon>
    </lineage>
</organism>
<dbReference type="Gene3D" id="3.20.20.70">
    <property type="entry name" value="Aldolase class I"/>
    <property type="match status" value="1"/>
</dbReference>
<evidence type="ECO:0000256" key="1">
    <source>
        <dbReference type="ARBA" id="ARBA00023239"/>
    </source>
</evidence>
<feature type="domain" description="Orotidine 5'-phosphate decarboxylase" evidence="2">
    <location>
        <begin position="8"/>
        <end position="216"/>
    </location>
</feature>
<dbReference type="InterPro" id="IPR001754">
    <property type="entry name" value="OMPdeCOase_dom"/>
</dbReference>
<comment type="caution">
    <text evidence="3">The sequence shown here is derived from an EMBL/GenBank/DDBJ whole genome shotgun (WGS) entry which is preliminary data.</text>
</comment>
<name>A0A0G0ZDV1_9BACT</name>
<dbReference type="Proteomes" id="UP000034320">
    <property type="component" value="Unassembled WGS sequence"/>
</dbReference>
<dbReference type="AlphaFoldDB" id="A0A0G0ZDV1"/>
<dbReference type="PATRIC" id="fig|1618442.3.peg.602"/>
<gene>
    <name evidence="3" type="ORF">UV09_C0012G0074</name>
</gene>
<evidence type="ECO:0000313" key="3">
    <source>
        <dbReference type="EMBL" id="KKS46905.1"/>
    </source>
</evidence>
<dbReference type="GO" id="GO:0004590">
    <property type="term" value="F:orotidine-5'-phosphate decarboxylase activity"/>
    <property type="evidence" value="ECO:0007669"/>
    <property type="project" value="InterPro"/>
</dbReference>
<dbReference type="GO" id="GO:0006207">
    <property type="term" value="P:'de novo' pyrimidine nucleobase biosynthetic process"/>
    <property type="evidence" value="ECO:0007669"/>
    <property type="project" value="InterPro"/>
</dbReference>
<dbReference type="Pfam" id="PF00215">
    <property type="entry name" value="OMPdecase"/>
    <property type="match status" value="1"/>
</dbReference>